<dbReference type="AlphaFoldDB" id="A0A8J2YJJ9"/>
<comment type="caution">
    <text evidence="1">The sequence shown here is derived from an EMBL/GenBank/DDBJ whole genome shotgun (WGS) entry which is preliminary data.</text>
</comment>
<keyword evidence="2" id="KW-1185">Reference proteome</keyword>
<dbReference type="InterPro" id="IPR058676">
    <property type="entry name" value="YuzK"/>
</dbReference>
<reference evidence="1" key="2">
    <citation type="submission" date="2020-09" db="EMBL/GenBank/DDBJ databases">
        <authorList>
            <person name="Sun Q."/>
            <person name="Zhou Y."/>
        </authorList>
    </citation>
    <scope>NUCLEOTIDE SEQUENCE</scope>
    <source>
        <strain evidence="1">CGMCC 1.15371</strain>
    </source>
</reference>
<dbReference type="Pfam" id="PF26149">
    <property type="entry name" value="YuzK"/>
    <property type="match status" value="1"/>
</dbReference>
<gene>
    <name evidence="1" type="ORF">GCM10011391_29050</name>
</gene>
<organism evidence="1 2">
    <name type="scientific">Pullulanibacillus camelliae</name>
    <dbReference type="NCBI Taxonomy" id="1707096"/>
    <lineage>
        <taxon>Bacteria</taxon>
        <taxon>Bacillati</taxon>
        <taxon>Bacillota</taxon>
        <taxon>Bacilli</taxon>
        <taxon>Bacillales</taxon>
        <taxon>Sporolactobacillaceae</taxon>
        <taxon>Pullulanibacillus</taxon>
    </lineage>
</organism>
<sequence length="46" mass="5460">MEKALQQSHGMSYAEYQRNLDKRIEVEKAREKSYMESARIVLEANK</sequence>
<reference evidence="1" key="1">
    <citation type="journal article" date="2014" name="Int. J. Syst. Evol. Microbiol.">
        <title>Complete genome sequence of Corynebacterium casei LMG S-19264T (=DSM 44701T), isolated from a smear-ripened cheese.</title>
        <authorList>
            <consortium name="US DOE Joint Genome Institute (JGI-PGF)"/>
            <person name="Walter F."/>
            <person name="Albersmeier A."/>
            <person name="Kalinowski J."/>
            <person name="Ruckert C."/>
        </authorList>
    </citation>
    <scope>NUCLEOTIDE SEQUENCE</scope>
    <source>
        <strain evidence="1">CGMCC 1.15371</strain>
    </source>
</reference>
<protein>
    <submittedName>
        <fullName evidence="1">Uncharacterized protein</fullName>
    </submittedName>
</protein>
<evidence type="ECO:0000313" key="1">
    <source>
        <dbReference type="EMBL" id="GGE48435.1"/>
    </source>
</evidence>
<proteinExistence type="predicted"/>
<accession>A0A8J2YJJ9</accession>
<evidence type="ECO:0000313" key="2">
    <source>
        <dbReference type="Proteomes" id="UP000628775"/>
    </source>
</evidence>
<dbReference type="Proteomes" id="UP000628775">
    <property type="component" value="Unassembled WGS sequence"/>
</dbReference>
<dbReference type="EMBL" id="BMIR01000015">
    <property type="protein sequence ID" value="GGE48435.1"/>
    <property type="molecule type" value="Genomic_DNA"/>
</dbReference>
<name>A0A8J2YJJ9_9BACL</name>